<feature type="repeat" description="TPR" evidence="4">
    <location>
        <begin position="385"/>
        <end position="418"/>
    </location>
</feature>
<evidence type="ECO:0000256" key="4">
    <source>
        <dbReference type="PROSITE-ProRule" id="PRU00339"/>
    </source>
</evidence>
<dbReference type="InterPro" id="IPR000780">
    <property type="entry name" value="CheR_MeTrfase"/>
</dbReference>
<dbReference type="GO" id="GO:0032259">
    <property type="term" value="P:methylation"/>
    <property type="evidence" value="ECO:0007669"/>
    <property type="project" value="UniProtKB-KW"/>
</dbReference>
<dbReference type="eggNOG" id="COG1352">
    <property type="taxonomic scope" value="Bacteria"/>
</dbReference>
<proteinExistence type="predicted"/>
<dbReference type="Gene3D" id="3.40.50.150">
    <property type="entry name" value="Vaccinia Virus protein VP39"/>
    <property type="match status" value="1"/>
</dbReference>
<dbReference type="GeneID" id="41360060"/>
<dbReference type="Pfam" id="PF01739">
    <property type="entry name" value="CheR"/>
    <property type="match status" value="1"/>
</dbReference>
<evidence type="ECO:0000256" key="1">
    <source>
        <dbReference type="ARBA" id="ARBA00022603"/>
    </source>
</evidence>
<dbReference type="RefSeq" id="WP_011552750.1">
    <property type="nucleotide sequence ID" value="NC_008095.1"/>
</dbReference>
<dbReference type="InterPro" id="IPR029063">
    <property type="entry name" value="SAM-dependent_MTases_sf"/>
</dbReference>
<evidence type="ECO:0000256" key="5">
    <source>
        <dbReference type="SAM" id="MobiDB-lite"/>
    </source>
</evidence>
<dbReference type="eggNOG" id="COG0457">
    <property type="taxonomic scope" value="Bacteria"/>
</dbReference>
<sequence length="485" mass="52450">MSEGVLDDATLARVEDVLQSACGVTLARSLRRSLETALGRAARSRGLEPDAFLRKLLVREAAAVECFIEHAVIGETYFFRHPEHLRTLARLAQTHPAPCFQVWSAGCASGEEPYSIAMALMAEGLPEGRFRILATDVSGRALQRAREGVYGPWSLRRIEPEQEKRFLVANGDDYSVIPQVRHAVEFRRHNLAVDPPPFMGLGAIFCRNVLIYFPTELAQEVLKRFISALAPGGLLFVSPAEVPLTNGLGLETVDAEGSVVLRVPVPGAPRAVTPESRLPRLGMGRNQVASPVPPTGWPQALDDSRARRARVPEGRLSLNEPGTSRPAWAASTPDAATPAVPRSVAVDALAAEEVPPLERAIIAARAGHFEEAEALAREAAKALVPEAYLLLSMVAEVRGDLNGAVEAVRKALYLEPRLALGHATLVALYGRMDRPEDAERARQNALRALDGLDDEHPLRGVETMTAGGLRQALAPVEQAGWLGVR</sequence>
<dbReference type="KEGG" id="mxa:MXAN_2682"/>
<gene>
    <name evidence="7" type="primary">cheR</name>
    <name evidence="7" type="ordered locus">MXAN_2682</name>
</gene>
<dbReference type="EMBL" id="CP000113">
    <property type="protein sequence ID" value="ABF89636.1"/>
    <property type="molecule type" value="Genomic_DNA"/>
</dbReference>
<dbReference type="STRING" id="246197.MXAN_2682"/>
<dbReference type="PROSITE" id="PS50005">
    <property type="entry name" value="TPR"/>
    <property type="match status" value="1"/>
</dbReference>
<dbReference type="GO" id="GO:0008757">
    <property type="term" value="F:S-adenosylmethionine-dependent methyltransferase activity"/>
    <property type="evidence" value="ECO:0007669"/>
    <property type="project" value="InterPro"/>
</dbReference>
<dbReference type="PANTHER" id="PTHR24422">
    <property type="entry name" value="CHEMOTAXIS PROTEIN METHYLTRANSFERASE"/>
    <property type="match status" value="1"/>
</dbReference>
<dbReference type="Gene3D" id="1.25.40.10">
    <property type="entry name" value="Tetratricopeptide repeat domain"/>
    <property type="match status" value="1"/>
</dbReference>
<evidence type="ECO:0000313" key="7">
    <source>
        <dbReference type="EMBL" id="ABF89636.1"/>
    </source>
</evidence>
<dbReference type="Proteomes" id="UP000002402">
    <property type="component" value="Chromosome"/>
</dbReference>
<dbReference type="EnsemblBacteria" id="ABF89636">
    <property type="protein sequence ID" value="ABF89636"/>
    <property type="gene ID" value="MXAN_2682"/>
</dbReference>
<evidence type="ECO:0000256" key="2">
    <source>
        <dbReference type="ARBA" id="ARBA00022679"/>
    </source>
</evidence>
<keyword evidence="8" id="KW-1185">Reference proteome</keyword>
<dbReference type="PRINTS" id="PR00996">
    <property type="entry name" value="CHERMTFRASE"/>
</dbReference>
<keyword evidence="4" id="KW-0802">TPR repeat</keyword>
<organism evidence="7 8">
    <name type="scientific">Myxococcus xanthus (strain DK1622)</name>
    <dbReference type="NCBI Taxonomy" id="246197"/>
    <lineage>
        <taxon>Bacteria</taxon>
        <taxon>Pseudomonadati</taxon>
        <taxon>Myxococcota</taxon>
        <taxon>Myxococcia</taxon>
        <taxon>Myxococcales</taxon>
        <taxon>Cystobacterineae</taxon>
        <taxon>Myxococcaceae</taxon>
        <taxon>Myxococcus</taxon>
    </lineage>
</organism>
<dbReference type="SMART" id="SM00138">
    <property type="entry name" value="MeTrc"/>
    <property type="match status" value="1"/>
</dbReference>
<dbReference type="SUPFAM" id="SSF53335">
    <property type="entry name" value="S-adenosyl-L-methionine-dependent methyltransferases"/>
    <property type="match status" value="1"/>
</dbReference>
<evidence type="ECO:0000259" key="6">
    <source>
        <dbReference type="PROSITE" id="PS50123"/>
    </source>
</evidence>
<evidence type="ECO:0000313" key="8">
    <source>
        <dbReference type="Proteomes" id="UP000002402"/>
    </source>
</evidence>
<dbReference type="SUPFAM" id="SSF48452">
    <property type="entry name" value="TPR-like"/>
    <property type="match status" value="1"/>
</dbReference>
<name>Q1D8X4_MYXXD</name>
<evidence type="ECO:0000256" key="3">
    <source>
        <dbReference type="ARBA" id="ARBA00022691"/>
    </source>
</evidence>
<dbReference type="PROSITE" id="PS50123">
    <property type="entry name" value="CHER"/>
    <property type="match status" value="1"/>
</dbReference>
<dbReference type="InterPro" id="IPR022642">
    <property type="entry name" value="CheR_C"/>
</dbReference>
<feature type="domain" description="CheR-type methyltransferase" evidence="6">
    <location>
        <begin position="1"/>
        <end position="241"/>
    </location>
</feature>
<feature type="compositionally biased region" description="Basic and acidic residues" evidence="5">
    <location>
        <begin position="302"/>
        <end position="313"/>
    </location>
</feature>
<keyword evidence="3" id="KW-0949">S-adenosyl-L-methionine</keyword>
<keyword evidence="2" id="KW-0808">Transferase</keyword>
<dbReference type="HOGENOM" id="CLU_025854_4_0_7"/>
<accession>Q1D8X4</accession>
<dbReference type="AlphaFoldDB" id="Q1D8X4"/>
<feature type="region of interest" description="Disordered" evidence="5">
    <location>
        <begin position="271"/>
        <end position="335"/>
    </location>
</feature>
<dbReference type="OrthoDB" id="5487254at2"/>
<protein>
    <submittedName>
        <fullName evidence="7">Chemotaxis protein methyltransferase CheR</fullName>
    </submittedName>
</protein>
<keyword evidence="1 7" id="KW-0489">Methyltransferase</keyword>
<dbReference type="PANTHER" id="PTHR24422:SF19">
    <property type="entry name" value="CHEMOTAXIS PROTEIN METHYLTRANSFERASE"/>
    <property type="match status" value="1"/>
</dbReference>
<dbReference type="InterPro" id="IPR011990">
    <property type="entry name" value="TPR-like_helical_dom_sf"/>
</dbReference>
<dbReference type="InterPro" id="IPR019734">
    <property type="entry name" value="TPR_rpt"/>
</dbReference>
<reference evidence="7 8" key="1">
    <citation type="journal article" date="2006" name="Proc. Natl. Acad. Sci. U.S.A.">
        <title>Evolution of sensory complexity recorded in a myxobacterial genome.</title>
        <authorList>
            <person name="Goldman B.S."/>
            <person name="Nierman W.C."/>
            <person name="Kaiser D."/>
            <person name="Slater S.C."/>
            <person name="Durkin A.S."/>
            <person name="Eisen J.A."/>
            <person name="Ronning C.M."/>
            <person name="Barbazuk W.B."/>
            <person name="Blanchard M."/>
            <person name="Field C."/>
            <person name="Halling C."/>
            <person name="Hinkle G."/>
            <person name="Iartchuk O."/>
            <person name="Kim H.S."/>
            <person name="Mackenzie C."/>
            <person name="Madupu R."/>
            <person name="Miller N."/>
            <person name="Shvartsbeyn A."/>
            <person name="Sullivan S.A."/>
            <person name="Vaudin M."/>
            <person name="Wiegand R."/>
            <person name="Kaplan H.B."/>
        </authorList>
    </citation>
    <scope>NUCLEOTIDE SEQUENCE [LARGE SCALE GENOMIC DNA]</scope>
    <source>
        <strain evidence="8">DK1622</strain>
    </source>
</reference>
<dbReference type="InterPro" id="IPR050903">
    <property type="entry name" value="Bact_Chemotaxis_MeTrfase"/>
</dbReference>